<dbReference type="GO" id="GO:0033691">
    <property type="term" value="F:sialic acid binding"/>
    <property type="evidence" value="ECO:0007669"/>
    <property type="project" value="TreeGrafter"/>
</dbReference>
<dbReference type="InterPro" id="IPR013783">
    <property type="entry name" value="Ig-like_fold"/>
</dbReference>
<keyword evidence="4" id="KW-0430">Lectin</keyword>
<evidence type="ECO:0000256" key="10">
    <source>
        <dbReference type="ARBA" id="ARBA00023319"/>
    </source>
</evidence>
<dbReference type="Pfam" id="PF07686">
    <property type="entry name" value="V-set"/>
    <property type="match status" value="1"/>
</dbReference>
<comment type="subcellular location">
    <subcellularLocation>
        <location evidence="1">Membrane</location>
        <topology evidence="1">Single-pass type I membrane protein</topology>
    </subcellularLocation>
</comment>
<dbReference type="FunFam" id="2.60.40.10:FF:000912">
    <property type="entry name" value="Myeloid cell surface antigen CD33"/>
    <property type="match status" value="1"/>
</dbReference>
<evidence type="ECO:0000256" key="5">
    <source>
        <dbReference type="ARBA" id="ARBA00022889"/>
    </source>
</evidence>
<keyword evidence="2" id="KW-0812">Transmembrane</keyword>
<dbReference type="Pfam" id="PF00047">
    <property type="entry name" value="ig"/>
    <property type="match status" value="1"/>
</dbReference>
<name>A0A8C0X263_CASCN</name>
<dbReference type="InterPro" id="IPR036179">
    <property type="entry name" value="Ig-like_dom_sf"/>
</dbReference>
<dbReference type="GO" id="GO:0007155">
    <property type="term" value="P:cell adhesion"/>
    <property type="evidence" value="ECO:0007669"/>
    <property type="project" value="UniProtKB-KW"/>
</dbReference>
<dbReference type="InterPro" id="IPR013151">
    <property type="entry name" value="Immunoglobulin_dom"/>
</dbReference>
<keyword evidence="9" id="KW-0325">Glycoprotein</keyword>
<evidence type="ECO:0000256" key="1">
    <source>
        <dbReference type="ARBA" id="ARBA00004479"/>
    </source>
</evidence>
<dbReference type="Pfam" id="PF07679">
    <property type="entry name" value="I-set"/>
    <property type="match status" value="1"/>
</dbReference>
<evidence type="ECO:0000256" key="6">
    <source>
        <dbReference type="ARBA" id="ARBA00022989"/>
    </source>
</evidence>
<evidence type="ECO:0000256" key="7">
    <source>
        <dbReference type="ARBA" id="ARBA00023136"/>
    </source>
</evidence>
<evidence type="ECO:0000256" key="8">
    <source>
        <dbReference type="ARBA" id="ARBA00023157"/>
    </source>
</evidence>
<evidence type="ECO:0000256" key="3">
    <source>
        <dbReference type="ARBA" id="ARBA00022729"/>
    </source>
</evidence>
<keyword evidence="6" id="KW-1133">Transmembrane helix</keyword>
<dbReference type="SMART" id="SM00408">
    <property type="entry name" value="IGc2"/>
    <property type="match status" value="1"/>
</dbReference>
<evidence type="ECO:0000256" key="12">
    <source>
        <dbReference type="SAM" id="MobiDB-lite"/>
    </source>
</evidence>
<dbReference type="Ensembl" id="ENSCCNT00000025393.1">
    <property type="protein sequence ID" value="ENSCCNP00000019602.1"/>
    <property type="gene ID" value="ENSCCNG00000019665.1"/>
</dbReference>
<dbReference type="SMART" id="SM00409">
    <property type="entry name" value="IG"/>
    <property type="match status" value="3"/>
</dbReference>
<dbReference type="InterPro" id="IPR013098">
    <property type="entry name" value="Ig_I-set"/>
</dbReference>
<dbReference type="PANTHER" id="PTHR12035">
    <property type="entry name" value="SIALIC ACID BINDING IMMUNOGLOBULIN-LIKE LECTIN"/>
    <property type="match status" value="1"/>
</dbReference>
<dbReference type="GO" id="GO:0048029">
    <property type="term" value="F:monosaccharide binding"/>
    <property type="evidence" value="ECO:0007669"/>
    <property type="project" value="UniProtKB-ARBA"/>
</dbReference>
<dbReference type="PANTHER" id="PTHR12035:SF132">
    <property type="entry name" value="MYELOID CELL SURFACE ANTIGEN CD33"/>
    <property type="match status" value="1"/>
</dbReference>
<dbReference type="GO" id="GO:0005886">
    <property type="term" value="C:plasma membrane"/>
    <property type="evidence" value="ECO:0007669"/>
    <property type="project" value="TreeGrafter"/>
</dbReference>
<dbReference type="InterPro" id="IPR003599">
    <property type="entry name" value="Ig_sub"/>
</dbReference>
<keyword evidence="8" id="KW-1015">Disulfide bond</keyword>
<evidence type="ECO:0000256" key="11">
    <source>
        <dbReference type="ARBA" id="ARBA00038361"/>
    </source>
</evidence>
<reference evidence="14" key="1">
    <citation type="submission" date="2023-09" db="UniProtKB">
        <authorList>
            <consortium name="Ensembl"/>
        </authorList>
    </citation>
    <scope>IDENTIFICATION</scope>
</reference>
<dbReference type="InterPro" id="IPR013106">
    <property type="entry name" value="Ig_V-set"/>
</dbReference>
<evidence type="ECO:0000259" key="13">
    <source>
        <dbReference type="PROSITE" id="PS50835"/>
    </source>
</evidence>
<protein>
    <recommendedName>
        <fullName evidence="13">Ig-like domain-containing protein</fullName>
    </recommendedName>
</protein>
<keyword evidence="10" id="KW-0393">Immunoglobulin domain</keyword>
<evidence type="ECO:0000256" key="2">
    <source>
        <dbReference type="ARBA" id="ARBA00022692"/>
    </source>
</evidence>
<accession>A0A8C0X263</accession>
<keyword evidence="3" id="KW-0732">Signal</keyword>
<evidence type="ECO:0000256" key="4">
    <source>
        <dbReference type="ARBA" id="ARBA00022734"/>
    </source>
</evidence>
<dbReference type="InterPro" id="IPR003598">
    <property type="entry name" value="Ig_sub2"/>
</dbReference>
<evidence type="ECO:0000313" key="14">
    <source>
        <dbReference type="Ensembl" id="ENSCCNP00000019602.1"/>
    </source>
</evidence>
<feature type="domain" description="Ig-like" evidence="13">
    <location>
        <begin position="136"/>
        <end position="219"/>
    </location>
</feature>
<dbReference type="AlphaFoldDB" id="A0A8C0X263"/>
<dbReference type="GO" id="GO:0031348">
    <property type="term" value="P:negative regulation of defense response"/>
    <property type="evidence" value="ECO:0007669"/>
    <property type="project" value="UniProtKB-ARBA"/>
</dbReference>
<organism evidence="14">
    <name type="scientific">Castor canadensis</name>
    <name type="common">American beaver</name>
    <dbReference type="NCBI Taxonomy" id="51338"/>
    <lineage>
        <taxon>Eukaryota</taxon>
        <taxon>Metazoa</taxon>
        <taxon>Chordata</taxon>
        <taxon>Craniata</taxon>
        <taxon>Vertebrata</taxon>
        <taxon>Euteleostomi</taxon>
        <taxon>Mammalia</taxon>
        <taxon>Eutheria</taxon>
        <taxon>Euarchontoglires</taxon>
        <taxon>Glires</taxon>
        <taxon>Rodentia</taxon>
        <taxon>Castorimorpha</taxon>
        <taxon>Castoridae</taxon>
        <taxon>Castor</taxon>
    </lineage>
</organism>
<dbReference type="SUPFAM" id="SSF48726">
    <property type="entry name" value="Immunoglobulin"/>
    <property type="match status" value="3"/>
</dbReference>
<feature type="region of interest" description="Disordered" evidence="12">
    <location>
        <begin position="366"/>
        <end position="385"/>
    </location>
</feature>
<dbReference type="FunFam" id="2.60.40.10:FF:000829">
    <property type="entry name" value="Sialic acid-binding Ig-like lectin 8"/>
    <property type="match status" value="1"/>
</dbReference>
<dbReference type="InterPro" id="IPR051036">
    <property type="entry name" value="SIGLEC"/>
</dbReference>
<gene>
    <name evidence="14" type="primary">LOC109689956</name>
</gene>
<proteinExistence type="inferred from homology"/>
<sequence>EQQLHPHSDWGRARALQLPQEVQEGLCVLIPCCVFHSNLHSSNGSVFGYWFREGADIYHDSPVATNNPDRKVQNETLGRFHLTGDPQKNSCSLDIRDARQMDTGTYFFRLERGSSVKHSYTMDQLSLHVTALTYSPELHIPEILEPGHPIRLNCSVPWACERGTPPIFSWISAALTSLGSRTTLSSVLILSPRPQDHGTNVTCQVNFPGVDVTVERTIQLSVSYAPQNLMISVFQGNDTESSALSNGSSLHIQEGESLRLVCVTDSNPPATLNWIRENLTLRPSHFSNHGVLELCQVELEDSGIYICQAQNPLGAQTAFVNLTVQSALGDSWGTGNVCFPITWKVPECILKKWCGLDKGINGHLDASKSNSSLHHSPTPTTPMEKEPELHYASLNFHRLKSNQDQDPNTTEYSEIKICKS</sequence>
<keyword evidence="5" id="KW-0130">Cell adhesion</keyword>
<comment type="similarity">
    <text evidence="11">Belongs to the immunoglobulin superfamily. SIGLEC (sialic acid binding Ig-like lectin) family.</text>
</comment>
<dbReference type="PROSITE" id="PS50835">
    <property type="entry name" value="IG_LIKE"/>
    <property type="match status" value="2"/>
</dbReference>
<feature type="domain" description="Ig-like" evidence="13">
    <location>
        <begin position="226"/>
        <end position="323"/>
    </location>
</feature>
<dbReference type="Gene3D" id="2.60.40.10">
    <property type="entry name" value="Immunoglobulins"/>
    <property type="match status" value="3"/>
</dbReference>
<evidence type="ECO:0000256" key="9">
    <source>
        <dbReference type="ARBA" id="ARBA00023180"/>
    </source>
</evidence>
<dbReference type="InterPro" id="IPR007110">
    <property type="entry name" value="Ig-like_dom"/>
</dbReference>
<keyword evidence="7" id="KW-0472">Membrane</keyword>